<name>A0A9D9HI12_9BACT</name>
<gene>
    <name evidence="4" type="ORF">IAC06_06830</name>
</gene>
<dbReference type="Gene3D" id="2.60.120.1440">
    <property type="match status" value="1"/>
</dbReference>
<dbReference type="PIRSF" id="PIRSF018266">
    <property type="entry name" value="FecR"/>
    <property type="match status" value="1"/>
</dbReference>
<feature type="domain" description="Protein FecR C-terminal" evidence="3">
    <location>
        <begin position="220"/>
        <end position="274"/>
    </location>
</feature>
<dbReference type="Proteomes" id="UP000823661">
    <property type="component" value="Unassembled WGS sequence"/>
</dbReference>
<dbReference type="Pfam" id="PF04773">
    <property type="entry name" value="FecR"/>
    <property type="match status" value="1"/>
</dbReference>
<reference evidence="4" key="2">
    <citation type="journal article" date="2021" name="PeerJ">
        <title>Extensive microbial diversity within the chicken gut microbiome revealed by metagenomics and culture.</title>
        <authorList>
            <person name="Gilroy R."/>
            <person name="Ravi A."/>
            <person name="Getino M."/>
            <person name="Pursley I."/>
            <person name="Horton D.L."/>
            <person name="Alikhan N.F."/>
            <person name="Baker D."/>
            <person name="Gharbi K."/>
            <person name="Hall N."/>
            <person name="Watson M."/>
            <person name="Adriaenssens E.M."/>
            <person name="Foster-Nyarko E."/>
            <person name="Jarju S."/>
            <person name="Secka A."/>
            <person name="Antonio M."/>
            <person name="Oren A."/>
            <person name="Chaudhuri R.R."/>
            <person name="La Ragione R."/>
            <person name="Hildebrand F."/>
            <person name="Pallen M.J."/>
        </authorList>
    </citation>
    <scope>NUCLEOTIDE SEQUENCE</scope>
    <source>
        <strain evidence="4">B1-20833</strain>
    </source>
</reference>
<dbReference type="PANTHER" id="PTHR30273">
    <property type="entry name" value="PERIPLASMIC SIGNAL SENSOR AND SIGMA FACTOR ACTIVATOR FECR-RELATED"/>
    <property type="match status" value="1"/>
</dbReference>
<comment type="caution">
    <text evidence="4">The sequence shown here is derived from an EMBL/GenBank/DDBJ whole genome shotgun (WGS) entry which is preliminary data.</text>
</comment>
<organism evidence="4 5">
    <name type="scientific">Candidatus Cryptobacteroides intestinavium</name>
    <dbReference type="NCBI Taxonomy" id="2840766"/>
    <lineage>
        <taxon>Bacteria</taxon>
        <taxon>Pseudomonadati</taxon>
        <taxon>Bacteroidota</taxon>
        <taxon>Bacteroidia</taxon>
        <taxon>Bacteroidales</taxon>
        <taxon>Candidatus Cryptobacteroides</taxon>
    </lineage>
</organism>
<keyword evidence="1" id="KW-0812">Transmembrane</keyword>
<evidence type="ECO:0000259" key="2">
    <source>
        <dbReference type="Pfam" id="PF04773"/>
    </source>
</evidence>
<evidence type="ECO:0000313" key="5">
    <source>
        <dbReference type="Proteomes" id="UP000823661"/>
    </source>
</evidence>
<accession>A0A9D9HI12</accession>
<dbReference type="Gene3D" id="3.55.50.30">
    <property type="match status" value="1"/>
</dbReference>
<dbReference type="InterPro" id="IPR012373">
    <property type="entry name" value="Ferrdict_sens_TM"/>
</dbReference>
<dbReference type="EMBL" id="JADIMI010000066">
    <property type="protein sequence ID" value="MBO8452581.1"/>
    <property type="molecule type" value="Genomic_DNA"/>
</dbReference>
<dbReference type="PANTHER" id="PTHR30273:SF2">
    <property type="entry name" value="PROTEIN FECR"/>
    <property type="match status" value="1"/>
</dbReference>
<proteinExistence type="predicted"/>
<dbReference type="GO" id="GO:0016989">
    <property type="term" value="F:sigma factor antagonist activity"/>
    <property type="evidence" value="ECO:0007669"/>
    <property type="project" value="TreeGrafter"/>
</dbReference>
<reference evidence="4" key="1">
    <citation type="submission" date="2020-10" db="EMBL/GenBank/DDBJ databases">
        <authorList>
            <person name="Gilroy R."/>
        </authorList>
    </citation>
    <scope>NUCLEOTIDE SEQUENCE</scope>
    <source>
        <strain evidence="4">B1-20833</strain>
    </source>
</reference>
<feature type="domain" description="FecR protein" evidence="2">
    <location>
        <begin position="83"/>
        <end position="175"/>
    </location>
</feature>
<evidence type="ECO:0000313" key="4">
    <source>
        <dbReference type="EMBL" id="MBO8452581.1"/>
    </source>
</evidence>
<dbReference type="Pfam" id="PF16344">
    <property type="entry name" value="FecR_C"/>
    <property type="match status" value="1"/>
</dbReference>
<evidence type="ECO:0000259" key="3">
    <source>
        <dbReference type="Pfam" id="PF16344"/>
    </source>
</evidence>
<protein>
    <submittedName>
        <fullName evidence="4">FecR domain-containing protein</fullName>
    </submittedName>
</protein>
<evidence type="ECO:0000256" key="1">
    <source>
        <dbReference type="SAM" id="Phobius"/>
    </source>
</evidence>
<feature type="transmembrane region" description="Helical" evidence="1">
    <location>
        <begin position="42"/>
        <end position="63"/>
    </location>
</feature>
<dbReference type="AlphaFoldDB" id="A0A9D9HI12"/>
<keyword evidence="1" id="KW-0472">Membrane</keyword>
<dbReference type="InterPro" id="IPR032508">
    <property type="entry name" value="FecR_C"/>
</dbReference>
<keyword evidence="1" id="KW-1133">Transmembrane helix</keyword>
<dbReference type="InterPro" id="IPR006860">
    <property type="entry name" value="FecR"/>
</dbReference>
<sequence>MGKDENRIDELLNTELRQPAPDIDAIVKKTFRRIAVRKRNTVIISTISAILSAAAVILLAVFIHPYSDSKLPGVPARNLNVFDTPSGAVATLHLPDGSLLKVNAGSEVIYPDSFSAKERRIFVDGEVYLDVAHDRNRPFIVCTDGFDVKVHGTKFNVRTSDDGNGNVVLAEGSVEVSVPGGSGIMLSPGQMASMDNGLISVSEVCTEDYICWADGYVNLYGETIDKVAERLAEYYGIPVHCSDTVSRLYGKLEFKDSLEEVLKNISRLVNINITYSVSEGYTISAKD</sequence>